<keyword evidence="3" id="KW-1185">Reference proteome</keyword>
<accession>A0AAV4GBL9</accession>
<name>A0AAV4GBL9_9GAST</name>
<dbReference type="Proteomes" id="UP000762676">
    <property type="component" value="Unassembled WGS sequence"/>
</dbReference>
<dbReference type="AlphaFoldDB" id="A0AAV4GBL9"/>
<feature type="region of interest" description="Disordered" evidence="1">
    <location>
        <begin position="16"/>
        <end position="57"/>
    </location>
</feature>
<dbReference type="EMBL" id="BMAT01004864">
    <property type="protein sequence ID" value="GFR81980.1"/>
    <property type="molecule type" value="Genomic_DNA"/>
</dbReference>
<comment type="caution">
    <text evidence="2">The sequence shown here is derived from an EMBL/GenBank/DDBJ whole genome shotgun (WGS) entry which is preliminary data.</text>
</comment>
<gene>
    <name evidence="2" type="ORF">ElyMa_002354600</name>
</gene>
<reference evidence="2 3" key="1">
    <citation type="journal article" date="2021" name="Elife">
        <title>Chloroplast acquisition without the gene transfer in kleptoplastic sea slugs, Plakobranchus ocellatus.</title>
        <authorList>
            <person name="Maeda T."/>
            <person name="Takahashi S."/>
            <person name="Yoshida T."/>
            <person name="Shimamura S."/>
            <person name="Takaki Y."/>
            <person name="Nagai Y."/>
            <person name="Toyoda A."/>
            <person name="Suzuki Y."/>
            <person name="Arimoto A."/>
            <person name="Ishii H."/>
            <person name="Satoh N."/>
            <person name="Nishiyama T."/>
            <person name="Hasebe M."/>
            <person name="Maruyama T."/>
            <person name="Minagawa J."/>
            <person name="Obokata J."/>
            <person name="Shigenobu S."/>
        </authorList>
    </citation>
    <scope>NUCLEOTIDE SEQUENCE [LARGE SCALE GENOMIC DNA]</scope>
</reference>
<organism evidence="2 3">
    <name type="scientific">Elysia marginata</name>
    <dbReference type="NCBI Taxonomy" id="1093978"/>
    <lineage>
        <taxon>Eukaryota</taxon>
        <taxon>Metazoa</taxon>
        <taxon>Spiralia</taxon>
        <taxon>Lophotrochozoa</taxon>
        <taxon>Mollusca</taxon>
        <taxon>Gastropoda</taxon>
        <taxon>Heterobranchia</taxon>
        <taxon>Euthyneura</taxon>
        <taxon>Panpulmonata</taxon>
        <taxon>Sacoglossa</taxon>
        <taxon>Placobranchoidea</taxon>
        <taxon>Plakobranchidae</taxon>
        <taxon>Elysia</taxon>
    </lineage>
</organism>
<sequence>MPLLWSSFSYNATAVTSIPATGGGNDNDDDVEHDDGDDDGVDDDDDNDDGDDDDFGVCFTHRTRVSPLYSIL</sequence>
<evidence type="ECO:0000256" key="1">
    <source>
        <dbReference type="SAM" id="MobiDB-lite"/>
    </source>
</evidence>
<proteinExistence type="predicted"/>
<evidence type="ECO:0000313" key="3">
    <source>
        <dbReference type="Proteomes" id="UP000762676"/>
    </source>
</evidence>
<evidence type="ECO:0000313" key="2">
    <source>
        <dbReference type="EMBL" id="GFR81980.1"/>
    </source>
</evidence>
<feature type="compositionally biased region" description="Acidic residues" evidence="1">
    <location>
        <begin position="26"/>
        <end position="55"/>
    </location>
</feature>
<protein>
    <submittedName>
        <fullName evidence="2">Uncharacterized protein</fullName>
    </submittedName>
</protein>